<dbReference type="InterPro" id="IPR011990">
    <property type="entry name" value="TPR-like_helical_dom_sf"/>
</dbReference>
<feature type="repeat" description="TPR" evidence="1">
    <location>
        <begin position="403"/>
        <end position="436"/>
    </location>
</feature>
<dbReference type="Gene3D" id="1.25.40.10">
    <property type="entry name" value="Tetratricopeptide repeat domain"/>
    <property type="match status" value="3"/>
</dbReference>
<proteinExistence type="predicted"/>
<keyword evidence="2" id="KW-1133">Transmembrane helix</keyword>
<dbReference type="AlphaFoldDB" id="M5TWN1"/>
<dbReference type="EMBL" id="ANOH01000351">
    <property type="protein sequence ID" value="EMI53444.1"/>
    <property type="molecule type" value="Genomic_DNA"/>
</dbReference>
<dbReference type="PROSITE" id="PS50005">
    <property type="entry name" value="TPR"/>
    <property type="match status" value="1"/>
</dbReference>
<dbReference type="Proteomes" id="UP000011885">
    <property type="component" value="Unassembled WGS sequence"/>
</dbReference>
<dbReference type="PATRIC" id="fig|1263870.3.peg.5402"/>
<comment type="caution">
    <text evidence="3">The sequence shown here is derived from an EMBL/GenBank/DDBJ whole genome shotgun (WGS) entry which is preliminary data.</text>
</comment>
<dbReference type="InterPro" id="IPR019734">
    <property type="entry name" value="TPR_rpt"/>
</dbReference>
<keyword evidence="1" id="KW-0802">TPR repeat</keyword>
<accession>M5TWN1</accession>
<gene>
    <name evidence="3" type="ORF">RSSM_05108</name>
</gene>
<evidence type="ECO:0000256" key="2">
    <source>
        <dbReference type="SAM" id="Phobius"/>
    </source>
</evidence>
<evidence type="ECO:0000313" key="4">
    <source>
        <dbReference type="Proteomes" id="UP000011885"/>
    </source>
</evidence>
<name>M5TWN1_9BACT</name>
<dbReference type="RefSeq" id="WP_008684932.1">
    <property type="nucleotide sequence ID" value="NZ_ANOH01000351.1"/>
</dbReference>
<organism evidence="3 4">
    <name type="scientific">Rhodopirellula sallentina SM41</name>
    <dbReference type="NCBI Taxonomy" id="1263870"/>
    <lineage>
        <taxon>Bacteria</taxon>
        <taxon>Pseudomonadati</taxon>
        <taxon>Planctomycetota</taxon>
        <taxon>Planctomycetia</taxon>
        <taxon>Pirellulales</taxon>
        <taxon>Pirellulaceae</taxon>
        <taxon>Rhodopirellula</taxon>
    </lineage>
</organism>
<evidence type="ECO:0000256" key="1">
    <source>
        <dbReference type="PROSITE-ProRule" id="PRU00339"/>
    </source>
</evidence>
<evidence type="ECO:0000313" key="3">
    <source>
        <dbReference type="EMBL" id="EMI53444.1"/>
    </source>
</evidence>
<keyword evidence="2" id="KW-0472">Membrane</keyword>
<protein>
    <submittedName>
        <fullName evidence="3">TPR domain-containing protein</fullName>
    </submittedName>
</protein>
<keyword evidence="4" id="KW-1185">Reference proteome</keyword>
<sequence length="473" mass="53242">MNSPESSKYRDLLLSLPSVVVFCTVMGMVLVGFFSTSSVEAKYRAGAQKAFKDNEYGRAKVFYARVLDDDPMANPRDWLSYADVLAATGEEPRAKSILDQLAPDEKPGYGPAHERKATNIAAKLGESKDPDKLSKLLHHLTYGNDDRSIACLKAWSTYYMAVNEPTKALDKMDMVAKIDPNYLPVVAHMFGQQGDEAQKWKLAEKSVQHLSLELERDPMNHQNRIRLAQMMLVIDREDDAGTTLLEGLAIKDDATIRTALAAYSVHRFAKEVERNGKFTRKLNFLAKALQFDPKYAPAYTQMVFLFRRNRDESERKEVKRRLLEMVTSGQGAALAHFALSDLYGIERNAEQMQWHAEKAYSMDPGLTVVANNLAWLLAHAEDPDLDRAMELARDVVKTAPNQPEYLDTLGTVLMKRGEYDDAIDVLERALPAISSKKNVHEKLAFLYEKIGQDTIADMHNQQARGIATAPRIQ</sequence>
<dbReference type="PANTHER" id="PTHR12558:SF13">
    <property type="entry name" value="CELL DIVISION CYCLE PROTEIN 27 HOMOLOG"/>
    <property type="match status" value="1"/>
</dbReference>
<keyword evidence="2" id="KW-0812">Transmembrane</keyword>
<reference evidence="3 4" key="1">
    <citation type="journal article" date="2013" name="Mar. Genomics">
        <title>Expression of sulfatases in Rhodopirellula baltica and the diversity of sulfatases in the genus Rhodopirellula.</title>
        <authorList>
            <person name="Wegner C.E."/>
            <person name="Richter-Heitmann T."/>
            <person name="Klindworth A."/>
            <person name="Klockow C."/>
            <person name="Richter M."/>
            <person name="Achstetter T."/>
            <person name="Glockner F.O."/>
            <person name="Harder J."/>
        </authorList>
    </citation>
    <scope>NUCLEOTIDE SEQUENCE [LARGE SCALE GENOMIC DNA]</scope>
    <source>
        <strain evidence="3 4">SM41</strain>
    </source>
</reference>
<feature type="transmembrane region" description="Helical" evidence="2">
    <location>
        <begin position="12"/>
        <end position="34"/>
    </location>
</feature>
<dbReference type="SUPFAM" id="SSF48452">
    <property type="entry name" value="TPR-like"/>
    <property type="match status" value="2"/>
</dbReference>
<dbReference type="PANTHER" id="PTHR12558">
    <property type="entry name" value="CELL DIVISION CYCLE 16,23,27"/>
    <property type="match status" value="1"/>
</dbReference>